<dbReference type="EMBL" id="FZNK01000014">
    <property type="protein sequence ID" value="SNR71509.1"/>
    <property type="molecule type" value="Genomic_DNA"/>
</dbReference>
<sequence length="317" mass="36723">MSIQETRISDEALTFPEGTGEASVKNRIEGHLRYHYSRRLFVQDVEESEDGYYVKVGIAYPRDVSDCRKKDNVLKMVNIGDVKTLYASPMDEGYYRMNLPERSDLYAAFKERHKDILTRLDWSMARAIYSKVYELTPVRNQLNSVIEIVDFIRHEAPDSVRRLENAQTTSNTRDYLDVFEELGYVRIEDGMMYQGPKMESADIQGLQEEDIIGDIIDEGYYLLRQKLGLAMLNHFPKFANAYYLSALRRSDPELHLSVEDIAENLQAEYQDDTTDTWKLGRKLDSLHDVGVLKFQDREVTSREDVYNSVEPNIPSLG</sequence>
<protein>
    <submittedName>
        <fullName evidence="1">Uncharacterized protein</fullName>
    </submittedName>
</protein>
<dbReference type="Proteomes" id="UP000198297">
    <property type="component" value="Unassembled WGS sequence"/>
</dbReference>
<dbReference type="RefSeq" id="WP_089309145.1">
    <property type="nucleotide sequence ID" value="NZ_FZNK01000014.1"/>
</dbReference>
<evidence type="ECO:0000313" key="2">
    <source>
        <dbReference type="Proteomes" id="UP000198297"/>
    </source>
</evidence>
<dbReference type="AlphaFoldDB" id="A0A238YM48"/>
<evidence type="ECO:0000313" key="1">
    <source>
        <dbReference type="EMBL" id="SNR71509.1"/>
    </source>
</evidence>
<proteinExistence type="predicted"/>
<name>A0A238YM48_HALEZ</name>
<gene>
    <name evidence="1" type="ORF">SAMN06266787_1143</name>
</gene>
<reference evidence="1 2" key="1">
    <citation type="submission" date="2017-06" db="EMBL/GenBank/DDBJ databases">
        <authorList>
            <person name="Kim H.J."/>
            <person name="Triplett B.A."/>
        </authorList>
    </citation>
    <scope>NUCLEOTIDE SEQUENCE [LARGE SCALE GENOMIC DNA]</scope>
    <source>
        <strain evidence="1 2">DSM 19316</strain>
    </source>
</reference>
<accession>A0A238YM48</accession>
<organism evidence="1 2">
    <name type="scientific">Halorubrum ezzemoulense</name>
    <name type="common">Halorubrum chaoviator</name>
    <dbReference type="NCBI Taxonomy" id="337243"/>
    <lineage>
        <taxon>Archaea</taxon>
        <taxon>Methanobacteriati</taxon>
        <taxon>Methanobacteriota</taxon>
        <taxon>Stenosarchaea group</taxon>
        <taxon>Halobacteria</taxon>
        <taxon>Halobacteriales</taxon>
        <taxon>Haloferacaceae</taxon>
        <taxon>Halorubrum</taxon>
    </lineage>
</organism>